<dbReference type="InterPro" id="IPR012938">
    <property type="entry name" value="Glc/Sorbosone_DH"/>
</dbReference>
<keyword evidence="4" id="KW-1185">Reference proteome</keyword>
<evidence type="ECO:0000313" key="3">
    <source>
        <dbReference type="EMBL" id="ATG46733.1"/>
    </source>
</evidence>
<dbReference type="OrthoDB" id="9770043at2"/>
<dbReference type="InterPro" id="IPR011041">
    <property type="entry name" value="Quinoprot_gluc/sorb_DH_b-prop"/>
</dbReference>
<gene>
    <name evidence="3" type="ORF">CEW89_03650</name>
</gene>
<dbReference type="STRING" id="1758178.GCA_001550095_02925"/>
<accession>A0A291G873</accession>
<keyword evidence="1" id="KW-0732">Signal</keyword>
<evidence type="ECO:0000256" key="1">
    <source>
        <dbReference type="SAM" id="SignalP"/>
    </source>
</evidence>
<organism evidence="3 4">
    <name type="scientific">Celeribacter ethanolicus</name>
    <dbReference type="NCBI Taxonomy" id="1758178"/>
    <lineage>
        <taxon>Bacteria</taxon>
        <taxon>Pseudomonadati</taxon>
        <taxon>Pseudomonadota</taxon>
        <taxon>Alphaproteobacteria</taxon>
        <taxon>Rhodobacterales</taxon>
        <taxon>Roseobacteraceae</taxon>
        <taxon>Celeribacter</taxon>
    </lineage>
</organism>
<feature type="domain" description="Glucose/Sorbosone dehydrogenase" evidence="2">
    <location>
        <begin position="38"/>
        <end position="348"/>
    </location>
</feature>
<dbReference type="RefSeq" id="WP_096804937.1">
    <property type="nucleotide sequence ID" value="NZ_CP022196.1"/>
</dbReference>
<reference evidence="3 4" key="1">
    <citation type="submission" date="2017-06" db="EMBL/GenBank/DDBJ databases">
        <title>Celeribacter sp. TSPH2 complete genome sequence.</title>
        <authorList>
            <person name="Woo J.-H."/>
            <person name="Kim H.-S."/>
        </authorList>
    </citation>
    <scope>NUCLEOTIDE SEQUENCE [LARGE SCALE GENOMIC DNA]</scope>
    <source>
        <strain evidence="3 4">TSPH2</strain>
    </source>
</reference>
<dbReference type="Gene3D" id="2.120.10.30">
    <property type="entry name" value="TolB, C-terminal domain"/>
    <property type="match status" value="1"/>
</dbReference>
<dbReference type="PANTHER" id="PTHR19328">
    <property type="entry name" value="HEDGEHOG-INTERACTING PROTEIN"/>
    <property type="match status" value="1"/>
</dbReference>
<evidence type="ECO:0000313" key="4">
    <source>
        <dbReference type="Proteomes" id="UP000217935"/>
    </source>
</evidence>
<dbReference type="InterPro" id="IPR011042">
    <property type="entry name" value="6-blade_b-propeller_TolB-like"/>
</dbReference>
<evidence type="ECO:0000259" key="2">
    <source>
        <dbReference type="Pfam" id="PF07995"/>
    </source>
</evidence>
<dbReference type="Pfam" id="PF07995">
    <property type="entry name" value="GSDH"/>
    <property type="match status" value="1"/>
</dbReference>
<name>A0A291G873_9RHOB</name>
<proteinExistence type="predicted"/>
<dbReference type="KEGG" id="ceh:CEW89_03650"/>
<dbReference type="AlphaFoldDB" id="A0A291G873"/>
<dbReference type="PANTHER" id="PTHR19328:SF75">
    <property type="entry name" value="ALDOSE SUGAR DEHYDROGENASE YLII"/>
    <property type="match status" value="1"/>
</dbReference>
<dbReference type="EMBL" id="CP022196">
    <property type="protein sequence ID" value="ATG46733.1"/>
    <property type="molecule type" value="Genomic_DNA"/>
</dbReference>
<dbReference type="SUPFAM" id="SSF50952">
    <property type="entry name" value="Soluble quinoprotein glucose dehydrogenase"/>
    <property type="match status" value="1"/>
</dbReference>
<feature type="signal peptide" evidence="1">
    <location>
        <begin position="1"/>
        <end position="19"/>
    </location>
</feature>
<sequence length="361" mass="38704">MIRMLTCLILLALPLPAAAVERMAGARTVEVTPMVTGLDAPWSIGFLPDGGVLISEVDGRLLWLDAGALREVSGVPKVWDAGQGGLLDVMVPSDFAESREIFLSYSKPMQGGAGTALGVGRLIGGRLEGFRDLFVMENGSRKGQHFGSRIVEVPDGTLYLTVGERGDGALAQDLSRANGSVLRLNRDGTIPADNPFVDQPDALPAIWSYGHRNPQGAALDGQGRLWVNEHGPQGGDEINLVKKGANYGWPLTTYGENYGGGRFAPMTLAGTEPPAHQWTPSIAPSGYAIHSGRLFPELKGAHLIGSLKFDYIAVLSPDLSRETQWQWPETGRVRDVVEAPDGAIWFLSVIDGVAYRIAPAR</sequence>
<protein>
    <recommendedName>
        <fullName evidence="2">Glucose/Sorbosone dehydrogenase domain-containing protein</fullName>
    </recommendedName>
</protein>
<dbReference type="Proteomes" id="UP000217935">
    <property type="component" value="Chromosome"/>
</dbReference>
<feature type="chain" id="PRO_5013307762" description="Glucose/Sorbosone dehydrogenase domain-containing protein" evidence="1">
    <location>
        <begin position="20"/>
        <end position="361"/>
    </location>
</feature>